<reference evidence="1" key="1">
    <citation type="thesis" date="2020" institute="ProQuest LLC" country="789 East Eisenhower Parkway, Ann Arbor, MI, USA">
        <title>Comparative Genomics and Chromosome Evolution.</title>
        <authorList>
            <person name="Mudd A.B."/>
        </authorList>
    </citation>
    <scope>NUCLEOTIDE SEQUENCE</scope>
    <source>
        <strain evidence="1">237g6f4</strain>
        <tissue evidence="1">Blood</tissue>
    </source>
</reference>
<dbReference type="AlphaFoldDB" id="A0AAV7DAV2"/>
<accession>A0AAV7DAV2</accession>
<sequence length="66" mass="7361">MSSRMFPSLEDMCACVPATIATPVVKATHDIIYKQQQRPMTAALQNGMHLVRQLAIDHHIMSPIQS</sequence>
<organism evidence="1 2">
    <name type="scientific">Engystomops pustulosus</name>
    <name type="common">Tungara frog</name>
    <name type="synonym">Physalaemus pustulosus</name>
    <dbReference type="NCBI Taxonomy" id="76066"/>
    <lineage>
        <taxon>Eukaryota</taxon>
        <taxon>Metazoa</taxon>
        <taxon>Chordata</taxon>
        <taxon>Craniata</taxon>
        <taxon>Vertebrata</taxon>
        <taxon>Euteleostomi</taxon>
        <taxon>Amphibia</taxon>
        <taxon>Batrachia</taxon>
        <taxon>Anura</taxon>
        <taxon>Neobatrachia</taxon>
        <taxon>Hyloidea</taxon>
        <taxon>Leptodactylidae</taxon>
        <taxon>Leiuperinae</taxon>
        <taxon>Engystomops</taxon>
    </lineage>
</organism>
<comment type="caution">
    <text evidence="1">The sequence shown here is derived from an EMBL/GenBank/DDBJ whole genome shotgun (WGS) entry which is preliminary data.</text>
</comment>
<evidence type="ECO:0000313" key="1">
    <source>
        <dbReference type="EMBL" id="KAG8593348.1"/>
    </source>
</evidence>
<gene>
    <name evidence="1" type="ORF">GDO81_000799</name>
</gene>
<dbReference type="Proteomes" id="UP000824782">
    <property type="component" value="Unassembled WGS sequence"/>
</dbReference>
<protein>
    <submittedName>
        <fullName evidence="1">Uncharacterized protein</fullName>
    </submittedName>
</protein>
<keyword evidence="2" id="KW-1185">Reference proteome</keyword>
<evidence type="ECO:0000313" key="2">
    <source>
        <dbReference type="Proteomes" id="UP000824782"/>
    </source>
</evidence>
<name>A0AAV7DAV2_ENGPU</name>
<proteinExistence type="predicted"/>
<dbReference type="EMBL" id="WNYA01000001">
    <property type="protein sequence ID" value="KAG8593348.1"/>
    <property type="molecule type" value="Genomic_DNA"/>
</dbReference>